<dbReference type="Proteomes" id="UP000064201">
    <property type="component" value="Chromosome"/>
</dbReference>
<dbReference type="PATRIC" id="fig|106634.4.peg.270"/>
<dbReference type="AlphaFoldDB" id="A0A0G3FYQ2"/>
<organism evidence="2 3">
    <name type="scientific">Thioalkalivibrio versutus</name>
    <dbReference type="NCBI Taxonomy" id="106634"/>
    <lineage>
        <taxon>Bacteria</taxon>
        <taxon>Pseudomonadati</taxon>
        <taxon>Pseudomonadota</taxon>
        <taxon>Gammaproteobacteria</taxon>
        <taxon>Chromatiales</taxon>
        <taxon>Ectothiorhodospiraceae</taxon>
        <taxon>Thioalkalivibrio</taxon>
    </lineage>
</organism>
<dbReference type="PROSITE" id="PS50005">
    <property type="entry name" value="TPR"/>
    <property type="match status" value="1"/>
</dbReference>
<dbReference type="RefSeq" id="WP_047250605.1">
    <property type="nucleotide sequence ID" value="NZ_CP011367.1"/>
</dbReference>
<gene>
    <name evidence="2" type="ORF">TVD_01320</name>
</gene>
<dbReference type="SUPFAM" id="SSF48452">
    <property type="entry name" value="TPR-like"/>
    <property type="match status" value="1"/>
</dbReference>
<proteinExistence type="predicted"/>
<dbReference type="SMART" id="SM00028">
    <property type="entry name" value="TPR"/>
    <property type="match status" value="2"/>
</dbReference>
<dbReference type="STRING" id="106634.TVD_01320"/>
<dbReference type="Pfam" id="PF14559">
    <property type="entry name" value="TPR_19"/>
    <property type="match status" value="1"/>
</dbReference>
<protein>
    <submittedName>
        <fullName evidence="2">Uncharacterized protein</fullName>
    </submittedName>
</protein>
<sequence length="119" mass="12676">MSDMIERFQNMLDGGQDSAMLRFSLGNALATDGQLEAAVPHLQRALDLDGGYSAAWKLLAKTLVELERPESALSTCEHGIRVATEKGDLQAAKEMEVYAKRARKQQAATDGPADGAGGA</sequence>
<reference evidence="2 3" key="1">
    <citation type="submission" date="2015-04" db="EMBL/GenBank/DDBJ databases">
        <title>Complete Sequence for the Genome of the Thioalkalivibrio versutus D301.</title>
        <authorList>
            <person name="Mu T."/>
            <person name="Zhou J."/>
            <person name="Xu X."/>
        </authorList>
    </citation>
    <scope>NUCLEOTIDE SEQUENCE [LARGE SCALE GENOMIC DNA]</scope>
    <source>
        <strain evidence="2 3">D301</strain>
    </source>
</reference>
<dbReference type="InterPro" id="IPR011990">
    <property type="entry name" value="TPR-like_helical_dom_sf"/>
</dbReference>
<evidence type="ECO:0000256" key="1">
    <source>
        <dbReference type="PROSITE-ProRule" id="PRU00339"/>
    </source>
</evidence>
<feature type="repeat" description="TPR" evidence="1">
    <location>
        <begin position="19"/>
        <end position="52"/>
    </location>
</feature>
<dbReference type="EMBL" id="CP011367">
    <property type="protein sequence ID" value="AKJ94093.1"/>
    <property type="molecule type" value="Genomic_DNA"/>
</dbReference>
<keyword evidence="1" id="KW-0802">TPR repeat</keyword>
<dbReference type="OrthoDB" id="8421013at2"/>
<evidence type="ECO:0000313" key="2">
    <source>
        <dbReference type="EMBL" id="AKJ94093.1"/>
    </source>
</evidence>
<accession>A0A0G3FYQ2</accession>
<dbReference type="InterPro" id="IPR019734">
    <property type="entry name" value="TPR_rpt"/>
</dbReference>
<dbReference type="KEGG" id="tvr:TVD_01320"/>
<name>A0A0G3FYQ2_9GAMM</name>
<dbReference type="Gene3D" id="1.25.40.10">
    <property type="entry name" value="Tetratricopeptide repeat domain"/>
    <property type="match status" value="1"/>
</dbReference>
<keyword evidence="3" id="KW-1185">Reference proteome</keyword>
<evidence type="ECO:0000313" key="3">
    <source>
        <dbReference type="Proteomes" id="UP000064201"/>
    </source>
</evidence>